<dbReference type="EMBL" id="JABCJE010000002">
    <property type="protein sequence ID" value="NVO23019.1"/>
    <property type="molecule type" value="Genomic_DNA"/>
</dbReference>
<name>A0A850Q9P3_9RHOB</name>
<organism evidence="1 2">
    <name type="scientific">Donghicola mangrovi</name>
    <dbReference type="NCBI Taxonomy" id="2729614"/>
    <lineage>
        <taxon>Bacteria</taxon>
        <taxon>Pseudomonadati</taxon>
        <taxon>Pseudomonadota</taxon>
        <taxon>Alphaproteobacteria</taxon>
        <taxon>Rhodobacterales</taxon>
        <taxon>Roseobacteraceae</taxon>
        <taxon>Donghicola</taxon>
    </lineage>
</organism>
<protein>
    <submittedName>
        <fullName evidence="1">Amino acid ABC transporter substrate-binding protein</fullName>
    </submittedName>
</protein>
<accession>A0A850Q9P3</accession>
<evidence type="ECO:0000313" key="1">
    <source>
        <dbReference type="EMBL" id="NVO23019.1"/>
    </source>
</evidence>
<proteinExistence type="predicted"/>
<evidence type="ECO:0000313" key="2">
    <source>
        <dbReference type="Proteomes" id="UP000592216"/>
    </source>
</evidence>
<dbReference type="AlphaFoldDB" id="A0A850Q9P3"/>
<reference evidence="1 2" key="1">
    <citation type="submission" date="2020-04" db="EMBL/GenBank/DDBJ databases">
        <title>Donghicola sp., a member of the Rhodobacteraceae family isolated from mangrove forest in Thailand.</title>
        <authorList>
            <person name="Charoenyingcharoen P."/>
            <person name="Yukphan P."/>
        </authorList>
    </citation>
    <scope>NUCLEOTIDE SEQUENCE [LARGE SCALE GENOMIC DNA]</scope>
    <source>
        <strain evidence="1 2">B5-SW-15</strain>
    </source>
</reference>
<dbReference type="Gene3D" id="3.40.190.10">
    <property type="entry name" value="Periplasmic binding protein-like II"/>
    <property type="match status" value="2"/>
</dbReference>
<sequence>MLVDGQIKGVAFDRVTCALDRMGQPYEIIMMDWSQAQLMTQTGEVEGFFAGSPNKARAAYATPSDPVITENLAWYMMPGRTIDPTSEADKVSARYSAKFATSKWLGLKRDGYNVIKKPRDAEALLNMLRKGDIDVALEYEMIFQYYMDQAKMDADDLIKIPSTPQSNMVHFSNIFLAANPLFLGRFNSFLAICKEGGK</sequence>
<gene>
    <name evidence="1" type="ORF">HJ536_06585</name>
</gene>
<dbReference type="Proteomes" id="UP000592216">
    <property type="component" value="Unassembled WGS sequence"/>
</dbReference>
<comment type="caution">
    <text evidence="1">The sequence shown here is derived from an EMBL/GenBank/DDBJ whole genome shotgun (WGS) entry which is preliminary data.</text>
</comment>
<dbReference type="SUPFAM" id="SSF53850">
    <property type="entry name" value="Periplasmic binding protein-like II"/>
    <property type="match status" value="1"/>
</dbReference>